<feature type="chain" id="PRO_5022701835" description="Metallo-beta-lactamase domain-containing protein" evidence="1">
    <location>
        <begin position="30"/>
        <end position="361"/>
    </location>
</feature>
<dbReference type="GO" id="GO:0005737">
    <property type="term" value="C:cytoplasm"/>
    <property type="evidence" value="ECO:0007669"/>
    <property type="project" value="TreeGrafter"/>
</dbReference>
<feature type="domain" description="Metallo-beta-lactamase" evidence="2">
    <location>
        <begin position="113"/>
        <end position="313"/>
    </location>
</feature>
<dbReference type="PROSITE" id="PS51318">
    <property type="entry name" value="TAT"/>
    <property type="match status" value="1"/>
</dbReference>
<proteinExistence type="predicted"/>
<dbReference type="OrthoDB" id="9805728at2"/>
<dbReference type="SUPFAM" id="SSF56281">
    <property type="entry name" value="Metallo-hydrolase/oxidoreductase"/>
    <property type="match status" value="1"/>
</dbReference>
<dbReference type="InterPro" id="IPR036866">
    <property type="entry name" value="RibonucZ/Hydroxyglut_hydro"/>
</dbReference>
<dbReference type="Proteomes" id="UP000311605">
    <property type="component" value="Unassembled WGS sequence"/>
</dbReference>
<accession>A0A5C4XE98</accession>
<sequence>MNRRKFFKWSGLAAIAALAGGVTARSAMAGNKYYSGPVSDHFDGTSFFNPGGVEPRGGLDLLRWKLGNGNIPWPDTFTSPFPQAVPETRVDGDRLVVTMVGHASLLIQVAGLNILTDPVWSERTSPFTWTGPKRVNPPGIRIGDLPPIDIVLVTHNHYDHLDLETLRVLQGRDKPHFITPLGNDAIIRPRAPDARITVMDWGGSETVGPGAIFHCEPCHHWSARGLGDRRMALWAAFVFETPAGKIYHIGDTGFHEGRNYRAAGQKHGPFRLANLPFGAYEPRWFMEAQHQNPEEAVEGMQLCGASFAAGHHWGTVKLTDEGIEQPVEALHTALDARKIARERFRPMRPGEVFEVPDPTPA</sequence>
<dbReference type="InterPro" id="IPR001279">
    <property type="entry name" value="Metallo-B-lactamas"/>
</dbReference>
<gene>
    <name evidence="3" type="ORF">FHP24_24090</name>
</gene>
<dbReference type="PANTHER" id="PTHR15032:SF4">
    <property type="entry name" value="N-ACYL-PHOSPHATIDYLETHANOLAMINE-HYDROLYZING PHOSPHOLIPASE D"/>
    <property type="match status" value="1"/>
</dbReference>
<dbReference type="InterPro" id="IPR006311">
    <property type="entry name" value="TAT_signal"/>
</dbReference>
<dbReference type="Gene3D" id="3.60.15.10">
    <property type="entry name" value="Ribonuclease Z/Hydroxyacylglutathione hydrolase-like"/>
    <property type="match status" value="1"/>
</dbReference>
<dbReference type="PANTHER" id="PTHR15032">
    <property type="entry name" value="N-ACYL-PHOSPHATIDYLETHANOLAMINE-HYDROLYZING PHOSPHOLIPASE D"/>
    <property type="match status" value="1"/>
</dbReference>
<dbReference type="EMBL" id="VDMN01000007">
    <property type="protein sequence ID" value="TNM60880.1"/>
    <property type="molecule type" value="Genomic_DNA"/>
</dbReference>
<evidence type="ECO:0000259" key="2">
    <source>
        <dbReference type="Pfam" id="PF12706"/>
    </source>
</evidence>
<dbReference type="AlphaFoldDB" id="A0A5C4XE98"/>
<reference evidence="3 4" key="1">
    <citation type="submission" date="2019-06" db="EMBL/GenBank/DDBJ databases">
        <title>The draft genome of Rhizobium smilacinae PTYR-5.</title>
        <authorList>
            <person name="Liu L."/>
            <person name="Li L."/>
            <person name="Zhang X."/>
        </authorList>
    </citation>
    <scope>NUCLEOTIDE SEQUENCE [LARGE SCALE GENOMIC DNA]</scope>
    <source>
        <strain evidence="3 4">PTYR-5</strain>
    </source>
</reference>
<dbReference type="RefSeq" id="WP_139678791.1">
    <property type="nucleotide sequence ID" value="NZ_VDMN01000007.1"/>
</dbReference>
<name>A0A5C4XE98_9HYPH</name>
<evidence type="ECO:0000313" key="3">
    <source>
        <dbReference type="EMBL" id="TNM60880.1"/>
    </source>
</evidence>
<organism evidence="3 4">
    <name type="scientific">Aliirhizobium smilacinae</name>
    <dbReference type="NCBI Taxonomy" id="1395944"/>
    <lineage>
        <taxon>Bacteria</taxon>
        <taxon>Pseudomonadati</taxon>
        <taxon>Pseudomonadota</taxon>
        <taxon>Alphaproteobacteria</taxon>
        <taxon>Hyphomicrobiales</taxon>
        <taxon>Rhizobiaceae</taxon>
        <taxon>Aliirhizobium</taxon>
    </lineage>
</organism>
<keyword evidence="4" id="KW-1185">Reference proteome</keyword>
<evidence type="ECO:0000313" key="4">
    <source>
        <dbReference type="Proteomes" id="UP000311605"/>
    </source>
</evidence>
<evidence type="ECO:0000256" key="1">
    <source>
        <dbReference type="SAM" id="SignalP"/>
    </source>
</evidence>
<keyword evidence="1" id="KW-0732">Signal</keyword>
<comment type="caution">
    <text evidence="3">The sequence shown here is derived from an EMBL/GenBank/DDBJ whole genome shotgun (WGS) entry which is preliminary data.</text>
</comment>
<dbReference type="Pfam" id="PF12706">
    <property type="entry name" value="Lactamase_B_2"/>
    <property type="match status" value="1"/>
</dbReference>
<feature type="signal peptide" evidence="1">
    <location>
        <begin position="1"/>
        <end position="29"/>
    </location>
</feature>
<protein>
    <recommendedName>
        <fullName evidence="2">Metallo-beta-lactamase domain-containing protein</fullName>
    </recommendedName>
</protein>